<evidence type="ECO:0000256" key="1">
    <source>
        <dbReference type="SAM" id="Phobius"/>
    </source>
</evidence>
<feature type="transmembrane region" description="Helical" evidence="1">
    <location>
        <begin position="73"/>
        <end position="97"/>
    </location>
</feature>
<gene>
    <name evidence="2" type="ORF">DL238_10615</name>
</gene>
<protein>
    <submittedName>
        <fullName evidence="2">Uncharacterized protein</fullName>
    </submittedName>
</protein>
<keyword evidence="1" id="KW-0812">Transmembrane</keyword>
<dbReference type="AlphaFoldDB" id="A0A395LMM3"/>
<comment type="caution">
    <text evidence="2">The sequence shown here is derived from an EMBL/GenBank/DDBJ whole genome shotgun (WGS) entry which is preliminary data.</text>
</comment>
<evidence type="ECO:0000313" key="2">
    <source>
        <dbReference type="EMBL" id="RDS78005.1"/>
    </source>
</evidence>
<name>A0A395LMM3_9SPHN</name>
<accession>A0A395LMM3</accession>
<keyword evidence="1" id="KW-0472">Membrane</keyword>
<keyword evidence="3" id="KW-1185">Reference proteome</keyword>
<sequence>MATPRADKARGVPFGTEPMIKFAIVAFCLGLLLMPFEPVTPYGGFATLCFMASGMFLGFELRANRIDYAGGYAVLETMYGAAPVILPVALFLVRQIFAAPPIG</sequence>
<proteinExistence type="predicted"/>
<feature type="transmembrane region" description="Helical" evidence="1">
    <location>
        <begin position="42"/>
        <end position="61"/>
    </location>
</feature>
<keyword evidence="1" id="KW-1133">Transmembrane helix</keyword>
<reference evidence="2 3" key="1">
    <citation type="submission" date="2018-07" db="EMBL/GenBank/DDBJ databases">
        <title>Erythrobacter nanhaiensis sp. nov., a novel member of the genus Erythrobacter isolated from the South China Sea.</title>
        <authorList>
            <person name="Chen X."/>
            <person name="Liu J."/>
        </authorList>
    </citation>
    <scope>NUCLEOTIDE SEQUENCE [LARGE SCALE GENOMIC DNA]</scope>
    <source>
        <strain evidence="2 3">S-5</strain>
    </source>
</reference>
<feature type="transmembrane region" description="Helical" evidence="1">
    <location>
        <begin position="20"/>
        <end position="36"/>
    </location>
</feature>
<evidence type="ECO:0000313" key="3">
    <source>
        <dbReference type="Proteomes" id="UP000254101"/>
    </source>
</evidence>
<dbReference type="EMBL" id="QRBB01000001">
    <property type="protein sequence ID" value="RDS78005.1"/>
    <property type="molecule type" value="Genomic_DNA"/>
</dbReference>
<organism evidence="2 3">
    <name type="scientific">Alteriqipengyuania lutimaris</name>
    <dbReference type="NCBI Taxonomy" id="1538146"/>
    <lineage>
        <taxon>Bacteria</taxon>
        <taxon>Pseudomonadati</taxon>
        <taxon>Pseudomonadota</taxon>
        <taxon>Alphaproteobacteria</taxon>
        <taxon>Sphingomonadales</taxon>
        <taxon>Erythrobacteraceae</taxon>
        <taxon>Alteriqipengyuania</taxon>
    </lineage>
</organism>
<dbReference type="Proteomes" id="UP000254101">
    <property type="component" value="Unassembled WGS sequence"/>
</dbReference>